<dbReference type="AlphaFoldDB" id="A0A2N9F562"/>
<dbReference type="InterPro" id="IPR054722">
    <property type="entry name" value="PolX-like_BBD"/>
</dbReference>
<dbReference type="PANTHER" id="PTHR47592">
    <property type="entry name" value="PBF68 PROTEIN"/>
    <property type="match status" value="1"/>
</dbReference>
<feature type="domain" description="Retrovirus-related Pol polyprotein from transposon TNT 1-94-like beta-barrel" evidence="2">
    <location>
        <begin position="90"/>
        <end position="171"/>
    </location>
</feature>
<dbReference type="EMBL" id="OIVN01000556">
    <property type="protein sequence ID" value="SPC82031.1"/>
    <property type="molecule type" value="Genomic_DNA"/>
</dbReference>
<protein>
    <recommendedName>
        <fullName evidence="5">Reverse transcriptase Ty1/copia-type domain-containing protein</fullName>
    </recommendedName>
</protein>
<name>A0A2N9F562_FAGSY</name>
<dbReference type="PANTHER" id="PTHR47592:SF31">
    <property type="entry name" value="ZINC FINGER, CCHC-TYPE-RELATED"/>
    <property type="match status" value="1"/>
</dbReference>
<organism evidence="4">
    <name type="scientific">Fagus sylvatica</name>
    <name type="common">Beechnut</name>
    <dbReference type="NCBI Taxonomy" id="28930"/>
    <lineage>
        <taxon>Eukaryota</taxon>
        <taxon>Viridiplantae</taxon>
        <taxon>Streptophyta</taxon>
        <taxon>Embryophyta</taxon>
        <taxon>Tracheophyta</taxon>
        <taxon>Spermatophyta</taxon>
        <taxon>Magnoliopsida</taxon>
        <taxon>eudicotyledons</taxon>
        <taxon>Gunneridae</taxon>
        <taxon>Pentapetalae</taxon>
        <taxon>rosids</taxon>
        <taxon>fabids</taxon>
        <taxon>Fagales</taxon>
        <taxon>Fagaceae</taxon>
        <taxon>Fagus</taxon>
    </lineage>
</organism>
<accession>A0A2N9F562</accession>
<evidence type="ECO:0000259" key="3">
    <source>
        <dbReference type="Pfam" id="PF25597"/>
    </source>
</evidence>
<proteinExistence type="predicted"/>
<evidence type="ECO:0000256" key="1">
    <source>
        <dbReference type="SAM" id="MobiDB-lite"/>
    </source>
</evidence>
<dbReference type="Pfam" id="PF25597">
    <property type="entry name" value="SH3_retrovirus"/>
    <property type="match status" value="1"/>
</dbReference>
<reference evidence="4" key="1">
    <citation type="submission" date="2018-02" db="EMBL/GenBank/DDBJ databases">
        <authorList>
            <person name="Cohen D.B."/>
            <person name="Kent A.D."/>
        </authorList>
    </citation>
    <scope>NUCLEOTIDE SEQUENCE</scope>
</reference>
<gene>
    <name evidence="4" type="ORF">FSB_LOCUS9913</name>
</gene>
<feature type="domain" description="Retroviral polymerase SH3-like" evidence="3">
    <location>
        <begin position="235"/>
        <end position="269"/>
    </location>
</feature>
<evidence type="ECO:0000313" key="4">
    <source>
        <dbReference type="EMBL" id="SPC82031.1"/>
    </source>
</evidence>
<dbReference type="Pfam" id="PF22936">
    <property type="entry name" value="Pol_BBD"/>
    <property type="match status" value="1"/>
</dbReference>
<evidence type="ECO:0008006" key="5">
    <source>
        <dbReference type="Google" id="ProtNLM"/>
    </source>
</evidence>
<sequence length="377" mass="42913">MQVIVVLNSLPPSWDHVVTSLTHSGKELAMTTLSVLLMLEEDRMKRRKRDNASRHYKINCLLNKRPKNKGKEIAMTIIEALVIESPSTSWWVDSAATRHIVRNRELFVDLKEKQLDEHKVYMGNNTYSDVLGEGKCKFSIGDSVIVLNNVLYVPSVRRNLISVPVLDEKGFEVKMKYDRVFISKGNISVFGVKVDALSTAAYILNRVKTKSKPLTPFEIWTGHQPDMTNLKVWGCKAHVLIPKPLRNKLTDKTWECKFIGYVENGSGYRSENSGRKRTSPEPAVPSIDADDSGRKRQRRPSSMFKDYYLMESKAVAIENDPANFAKGMEIHDAEQWLKAMHEELDSIFKNEVWDLTELPTGRKSVGCKVGIEKEVQS</sequence>
<feature type="region of interest" description="Disordered" evidence="1">
    <location>
        <begin position="268"/>
        <end position="299"/>
    </location>
</feature>
<dbReference type="InterPro" id="IPR057670">
    <property type="entry name" value="SH3_retrovirus"/>
</dbReference>
<evidence type="ECO:0000259" key="2">
    <source>
        <dbReference type="Pfam" id="PF22936"/>
    </source>
</evidence>